<sequence length="62" mass="7060">MNITHIRNATQIIHYAGKRFLIDPMLADKGAWPGFPGTARSDCAIRWLSCRFPAIKLSMLMR</sequence>
<name>A0A2X3BYJ8_KLEPN</name>
<dbReference type="InterPro" id="IPR036866">
    <property type="entry name" value="RibonucZ/Hydroxyglut_hydro"/>
</dbReference>
<dbReference type="EMBL" id="UAWN01000005">
    <property type="protein sequence ID" value="SQC09372.1"/>
    <property type="molecule type" value="Genomic_DNA"/>
</dbReference>
<organism evidence="1 2">
    <name type="scientific">Klebsiella pneumoniae</name>
    <dbReference type="NCBI Taxonomy" id="573"/>
    <lineage>
        <taxon>Bacteria</taxon>
        <taxon>Pseudomonadati</taxon>
        <taxon>Pseudomonadota</taxon>
        <taxon>Gammaproteobacteria</taxon>
        <taxon>Enterobacterales</taxon>
        <taxon>Enterobacteriaceae</taxon>
        <taxon>Klebsiella/Raoultella group</taxon>
        <taxon>Klebsiella</taxon>
        <taxon>Klebsiella pneumoniae complex</taxon>
    </lineage>
</organism>
<dbReference type="AlphaFoldDB" id="A0A2X3BYJ8"/>
<dbReference type="Gene3D" id="3.60.15.10">
    <property type="entry name" value="Ribonuclease Z/Hydroxyacylglutathione hydrolase-like"/>
    <property type="match status" value="1"/>
</dbReference>
<protein>
    <submittedName>
        <fullName evidence="1">Metallo-beta-lactamase domain protein</fullName>
    </submittedName>
</protein>
<proteinExistence type="predicted"/>
<gene>
    <name evidence="1" type="ORF">NCTC9128_01336</name>
</gene>
<dbReference type="Proteomes" id="UP000251088">
    <property type="component" value="Unassembled WGS sequence"/>
</dbReference>
<reference evidence="1 2" key="1">
    <citation type="submission" date="2018-06" db="EMBL/GenBank/DDBJ databases">
        <authorList>
            <consortium name="Pathogen Informatics"/>
            <person name="Doyle S."/>
        </authorList>
    </citation>
    <scope>NUCLEOTIDE SEQUENCE [LARGE SCALE GENOMIC DNA]</scope>
    <source>
        <strain evidence="1 2">NCTC9128</strain>
    </source>
</reference>
<evidence type="ECO:0000313" key="2">
    <source>
        <dbReference type="Proteomes" id="UP000251088"/>
    </source>
</evidence>
<accession>A0A2X3BYJ8</accession>
<evidence type="ECO:0000313" key="1">
    <source>
        <dbReference type="EMBL" id="SQC09372.1"/>
    </source>
</evidence>